<protein>
    <recommendedName>
        <fullName evidence="3">Protein kinase domain-containing protein</fullName>
    </recommendedName>
</protein>
<keyword evidence="1" id="KW-0547">Nucleotide-binding</keyword>
<comment type="caution">
    <text evidence="4">The sequence shown here is derived from an EMBL/GenBank/DDBJ whole genome shotgun (WGS) entry which is preliminary data.</text>
</comment>
<dbReference type="PROSITE" id="PS00108">
    <property type="entry name" value="PROTEIN_KINASE_ST"/>
    <property type="match status" value="1"/>
</dbReference>
<evidence type="ECO:0000313" key="5">
    <source>
        <dbReference type="Proteomes" id="UP000245591"/>
    </source>
</evidence>
<dbReference type="PROSITE" id="PS50011">
    <property type="entry name" value="PROTEIN_KINASE_DOM"/>
    <property type="match status" value="1"/>
</dbReference>
<dbReference type="SMART" id="SM00220">
    <property type="entry name" value="S_TKc"/>
    <property type="match status" value="1"/>
</dbReference>
<feature type="domain" description="Protein kinase" evidence="3">
    <location>
        <begin position="29"/>
        <end position="316"/>
    </location>
</feature>
<accession>A0A2U1J6A9</accession>
<evidence type="ECO:0000256" key="1">
    <source>
        <dbReference type="ARBA" id="ARBA00022741"/>
    </source>
</evidence>
<sequence>MDDDFQIKYTFATKALEEDEGGIEQLNQYKFQKELGHGGSGVAIKKVNKSSLRKQDQALLMKEEKEKRKLDDNNSKAPQMPIRMGEILKKQKENEEKTDFYLIRHELAVHKKLKHPHIVKLYEVLDDDENDAIFMVFDYCENGPLFEINPENPVEPMDDVCARINFVQALMGLEYLHENGIVHGDIKPSNMLLTKDRLLKITDFDTSRIIGKRSSTNENSGTPAFMSPELYQGVSVKGGECSSDLWALGVSLYCMAFGVLPFNGKSAAEVSNSVLNDQLVFPENADPRLCNLLERMLDKDFKTRATMAEIRVHPWVTNDGNMPLPTKEENCVDLVANVSQEELNHLFKNTIHITPVVRSLSILRKVRALIRDKRNKTTLEPTNENDIKTG</sequence>
<name>A0A2U1J6A9_SMIAN</name>
<dbReference type="SUPFAM" id="SSF56112">
    <property type="entry name" value="Protein kinase-like (PK-like)"/>
    <property type="match status" value="1"/>
</dbReference>
<dbReference type="GO" id="GO:0004674">
    <property type="term" value="F:protein serine/threonine kinase activity"/>
    <property type="evidence" value="ECO:0007669"/>
    <property type="project" value="TreeGrafter"/>
</dbReference>
<organism evidence="4 5">
    <name type="scientific">Smittium angustum</name>
    <dbReference type="NCBI Taxonomy" id="133377"/>
    <lineage>
        <taxon>Eukaryota</taxon>
        <taxon>Fungi</taxon>
        <taxon>Fungi incertae sedis</taxon>
        <taxon>Zoopagomycota</taxon>
        <taxon>Kickxellomycotina</taxon>
        <taxon>Harpellomycetes</taxon>
        <taxon>Harpellales</taxon>
        <taxon>Legeriomycetaceae</taxon>
        <taxon>Smittium</taxon>
    </lineage>
</organism>
<gene>
    <name evidence="4" type="ORF">BB558_003445</name>
</gene>
<proteinExistence type="predicted"/>
<dbReference type="FunFam" id="1.10.510.10:FF:000571">
    <property type="entry name" value="Maternal embryonic leucine zipper kinase"/>
    <property type="match status" value="1"/>
</dbReference>
<dbReference type="EMBL" id="MBFU01000331">
    <property type="protein sequence ID" value="PWA00503.1"/>
    <property type="molecule type" value="Genomic_DNA"/>
</dbReference>
<dbReference type="InterPro" id="IPR011009">
    <property type="entry name" value="Kinase-like_dom_sf"/>
</dbReference>
<dbReference type="InterPro" id="IPR008271">
    <property type="entry name" value="Ser/Thr_kinase_AS"/>
</dbReference>
<dbReference type="InterPro" id="IPR000719">
    <property type="entry name" value="Prot_kinase_dom"/>
</dbReference>
<keyword evidence="5" id="KW-1185">Reference proteome</keyword>
<dbReference type="GO" id="GO:0005737">
    <property type="term" value="C:cytoplasm"/>
    <property type="evidence" value="ECO:0007669"/>
    <property type="project" value="TreeGrafter"/>
</dbReference>
<evidence type="ECO:0000256" key="2">
    <source>
        <dbReference type="ARBA" id="ARBA00022840"/>
    </source>
</evidence>
<dbReference type="PANTHER" id="PTHR24346">
    <property type="entry name" value="MAP/MICROTUBULE AFFINITY-REGULATING KINASE"/>
    <property type="match status" value="1"/>
</dbReference>
<dbReference type="GO" id="GO:0005524">
    <property type="term" value="F:ATP binding"/>
    <property type="evidence" value="ECO:0007669"/>
    <property type="project" value="UniProtKB-KW"/>
</dbReference>
<dbReference type="PANTHER" id="PTHR24346:SF77">
    <property type="entry name" value="SERINE THREONINE PROTEIN KINASE"/>
    <property type="match status" value="1"/>
</dbReference>
<dbReference type="Gene3D" id="1.10.510.10">
    <property type="entry name" value="Transferase(Phosphotransferase) domain 1"/>
    <property type="match status" value="1"/>
</dbReference>
<evidence type="ECO:0000313" key="4">
    <source>
        <dbReference type="EMBL" id="PWA00503.1"/>
    </source>
</evidence>
<keyword evidence="2" id="KW-0067">ATP-binding</keyword>
<dbReference type="Proteomes" id="UP000245591">
    <property type="component" value="Unassembled WGS sequence"/>
</dbReference>
<dbReference type="GO" id="GO:0035556">
    <property type="term" value="P:intracellular signal transduction"/>
    <property type="evidence" value="ECO:0007669"/>
    <property type="project" value="TreeGrafter"/>
</dbReference>
<evidence type="ECO:0000259" key="3">
    <source>
        <dbReference type="PROSITE" id="PS50011"/>
    </source>
</evidence>
<dbReference type="AlphaFoldDB" id="A0A2U1J6A9"/>
<dbReference type="Pfam" id="PF00069">
    <property type="entry name" value="Pkinase"/>
    <property type="match status" value="1"/>
</dbReference>
<reference evidence="4 5" key="1">
    <citation type="journal article" date="2018" name="MBio">
        <title>Comparative Genomics Reveals the Core Gene Toolbox for the Fungus-Insect Symbiosis.</title>
        <authorList>
            <person name="Wang Y."/>
            <person name="Stata M."/>
            <person name="Wang W."/>
            <person name="Stajich J.E."/>
            <person name="White M.M."/>
            <person name="Moncalvo J.M."/>
        </authorList>
    </citation>
    <scope>NUCLEOTIDE SEQUENCE [LARGE SCALE GENOMIC DNA]</scope>
    <source>
        <strain evidence="4 5">AUS-126-30</strain>
    </source>
</reference>
<dbReference type="CDD" id="cd14008">
    <property type="entry name" value="STKc_LKB1_CaMKK"/>
    <property type="match status" value="1"/>
</dbReference>